<sequence>MIHFHILQERPEDAVSIEPLLDASFGDDRQQKTVYRLREGIAPLPDLCFVATDDDGRMLASLRFWPILIEDDPAILLGPLAVDPKMRGCGIGRALVRHGLDTALRRGDRMCVVVGEPEYYGPFGFMPATPAGLVLPGPVEPRRFQVLDLVPGASETTRGLIQRDERYALTGPTGRRLRPGATAQSA</sequence>
<dbReference type="InterPro" id="IPR016181">
    <property type="entry name" value="Acyl_CoA_acyltransferase"/>
</dbReference>
<keyword evidence="3" id="KW-1185">Reference proteome</keyword>
<keyword evidence="2" id="KW-0808">Transferase</keyword>
<dbReference type="InterPro" id="IPR000182">
    <property type="entry name" value="GNAT_dom"/>
</dbReference>
<name>A0A369TBQ2_9PROT</name>
<dbReference type="CDD" id="cd04301">
    <property type="entry name" value="NAT_SF"/>
    <property type="match status" value="1"/>
</dbReference>
<dbReference type="Gene3D" id="3.40.630.30">
    <property type="match status" value="1"/>
</dbReference>
<gene>
    <name evidence="2" type="ORF">DRB17_06330</name>
</gene>
<proteinExistence type="predicted"/>
<organism evidence="2 3">
    <name type="scientific">Ferruginivarius sediminum</name>
    <dbReference type="NCBI Taxonomy" id="2661937"/>
    <lineage>
        <taxon>Bacteria</taxon>
        <taxon>Pseudomonadati</taxon>
        <taxon>Pseudomonadota</taxon>
        <taxon>Alphaproteobacteria</taxon>
        <taxon>Rhodospirillales</taxon>
        <taxon>Rhodospirillaceae</taxon>
        <taxon>Ferruginivarius</taxon>
    </lineage>
</organism>
<protein>
    <submittedName>
        <fullName evidence="2">N-acetyltransferase</fullName>
    </submittedName>
</protein>
<feature type="domain" description="N-acetyltransferase" evidence="1">
    <location>
        <begin position="4"/>
        <end position="146"/>
    </location>
</feature>
<dbReference type="Proteomes" id="UP000253941">
    <property type="component" value="Unassembled WGS sequence"/>
</dbReference>
<dbReference type="Pfam" id="PF00583">
    <property type="entry name" value="Acetyltransf_1"/>
    <property type="match status" value="1"/>
</dbReference>
<evidence type="ECO:0000313" key="3">
    <source>
        <dbReference type="Proteomes" id="UP000253941"/>
    </source>
</evidence>
<dbReference type="PROSITE" id="PS51186">
    <property type="entry name" value="GNAT"/>
    <property type="match status" value="1"/>
</dbReference>
<dbReference type="GO" id="GO:0016747">
    <property type="term" value="F:acyltransferase activity, transferring groups other than amino-acyl groups"/>
    <property type="evidence" value="ECO:0007669"/>
    <property type="project" value="InterPro"/>
</dbReference>
<dbReference type="AlphaFoldDB" id="A0A369TBQ2"/>
<accession>A0A369TBQ2</accession>
<evidence type="ECO:0000259" key="1">
    <source>
        <dbReference type="PROSITE" id="PS51186"/>
    </source>
</evidence>
<dbReference type="EMBL" id="QPMH01000004">
    <property type="protein sequence ID" value="RDD62771.1"/>
    <property type="molecule type" value="Genomic_DNA"/>
</dbReference>
<dbReference type="SUPFAM" id="SSF55729">
    <property type="entry name" value="Acyl-CoA N-acyltransferases (Nat)"/>
    <property type="match status" value="1"/>
</dbReference>
<evidence type="ECO:0000313" key="2">
    <source>
        <dbReference type="EMBL" id="RDD62771.1"/>
    </source>
</evidence>
<comment type="caution">
    <text evidence="2">The sequence shown here is derived from an EMBL/GenBank/DDBJ whole genome shotgun (WGS) entry which is preliminary data.</text>
</comment>
<reference evidence="2 3" key="1">
    <citation type="submission" date="2018-07" db="EMBL/GenBank/DDBJ databases">
        <title>Venubactetium sediminum gen. nov., sp. nov., isolated from a marine solar saltern.</title>
        <authorList>
            <person name="Wang S."/>
        </authorList>
    </citation>
    <scope>NUCLEOTIDE SEQUENCE [LARGE SCALE GENOMIC DNA]</scope>
    <source>
        <strain evidence="2 3">WD2A32</strain>
    </source>
</reference>